<protein>
    <submittedName>
        <fullName evidence="1">Uncharacterized protein</fullName>
    </submittedName>
</protein>
<dbReference type="AlphaFoldDB" id="A0A060ZZD3"/>
<dbReference type="HOGENOM" id="CLU_3123237_0_0_11"/>
<dbReference type="EMBL" id="LK022848">
    <property type="protein sequence ID" value="CDR13269.1"/>
    <property type="molecule type" value="Genomic_DNA"/>
</dbReference>
<accession>A0A060ZZD3</accession>
<gene>
    <name evidence="1" type="ORF">SIRAN7945</name>
</gene>
<name>A0A060ZZD3_9ACTN</name>
<sequence>MRGSCLHGDGPALPDALPAGAEGRVMDRTRDVLGGGGVTFERYYPSMPLC</sequence>
<reference evidence="1" key="1">
    <citation type="submission" date="2014-05" db="EMBL/GenBank/DDBJ databases">
        <authorList>
            <person name="Horn Fabian"/>
        </authorList>
    </citation>
    <scope>NUCLEOTIDE SEQUENCE</scope>
</reference>
<dbReference type="PATRIC" id="fig|576784.4.peg.8150"/>
<proteinExistence type="predicted"/>
<evidence type="ECO:0000313" key="1">
    <source>
        <dbReference type="EMBL" id="CDR13269.1"/>
    </source>
</evidence>
<organism evidence="1">
    <name type="scientific">Streptomyces iranensis</name>
    <dbReference type="NCBI Taxonomy" id="576784"/>
    <lineage>
        <taxon>Bacteria</taxon>
        <taxon>Bacillati</taxon>
        <taxon>Actinomycetota</taxon>
        <taxon>Actinomycetes</taxon>
        <taxon>Kitasatosporales</taxon>
        <taxon>Streptomycetaceae</taxon>
        <taxon>Streptomyces</taxon>
        <taxon>Streptomyces violaceusniger group</taxon>
    </lineage>
</organism>